<evidence type="ECO:0000256" key="1">
    <source>
        <dbReference type="SAM" id="SignalP"/>
    </source>
</evidence>
<dbReference type="SMART" id="SM00450">
    <property type="entry name" value="RHOD"/>
    <property type="match status" value="1"/>
</dbReference>
<dbReference type="RefSeq" id="WP_126378600.1">
    <property type="nucleotide sequence ID" value="NZ_AP017378.1"/>
</dbReference>
<dbReference type="CDD" id="cd00158">
    <property type="entry name" value="RHOD"/>
    <property type="match status" value="1"/>
</dbReference>
<name>A0A2Z6AZ96_9BACT</name>
<evidence type="ECO:0000313" key="4">
    <source>
        <dbReference type="Proteomes" id="UP000269883"/>
    </source>
</evidence>
<keyword evidence="4" id="KW-1185">Reference proteome</keyword>
<dbReference type="Pfam" id="PF00581">
    <property type="entry name" value="Rhodanese"/>
    <property type="match status" value="1"/>
</dbReference>
<dbReference type="EMBL" id="AP017378">
    <property type="protein sequence ID" value="BBD08476.1"/>
    <property type="molecule type" value="Genomic_DNA"/>
</dbReference>
<dbReference type="InterPro" id="IPR001763">
    <property type="entry name" value="Rhodanese-like_dom"/>
</dbReference>
<dbReference type="PROSITE" id="PS50206">
    <property type="entry name" value="RHODANESE_3"/>
    <property type="match status" value="1"/>
</dbReference>
<evidence type="ECO:0000313" key="3">
    <source>
        <dbReference type="EMBL" id="BBD08476.1"/>
    </source>
</evidence>
<feature type="signal peptide" evidence="1">
    <location>
        <begin position="1"/>
        <end position="20"/>
    </location>
</feature>
<dbReference type="OrthoDB" id="9789348at2"/>
<dbReference type="PANTHER" id="PTHR43031">
    <property type="entry name" value="FAD-DEPENDENT OXIDOREDUCTASE"/>
    <property type="match status" value="1"/>
</dbReference>
<dbReference type="Proteomes" id="UP000269883">
    <property type="component" value="Chromosome"/>
</dbReference>
<proteinExistence type="predicted"/>
<dbReference type="InterPro" id="IPR050229">
    <property type="entry name" value="GlpE_sulfurtransferase"/>
</dbReference>
<dbReference type="AlphaFoldDB" id="A0A2Z6AZ96"/>
<sequence>MKRIMTILLTLTLCTCLAQTALPQDLTKKDLVREAKAAVTHVDVNQAKLMWDKGGVYFIDCREDKEFRQGHIAGALTIPRGWLEFKIEELVPERDASIVLYCRSGDRSSLGVLSLLRMGYGRTVNLIGGWRAWNKAEYPVE</sequence>
<dbReference type="KEGG" id="dfl:DFE_1750"/>
<dbReference type="InterPro" id="IPR036873">
    <property type="entry name" value="Rhodanese-like_dom_sf"/>
</dbReference>
<accession>A0A2Z6AZ96</accession>
<keyword evidence="1" id="KW-0732">Signal</keyword>
<dbReference type="SUPFAM" id="SSF52821">
    <property type="entry name" value="Rhodanese/Cell cycle control phosphatase"/>
    <property type="match status" value="1"/>
</dbReference>
<gene>
    <name evidence="3" type="primary">moeB</name>
    <name evidence="3" type="ORF">DFE_1750</name>
</gene>
<organism evidence="3 4">
    <name type="scientific">Desulfovibrio ferrophilus</name>
    <dbReference type="NCBI Taxonomy" id="241368"/>
    <lineage>
        <taxon>Bacteria</taxon>
        <taxon>Pseudomonadati</taxon>
        <taxon>Thermodesulfobacteriota</taxon>
        <taxon>Desulfovibrionia</taxon>
        <taxon>Desulfovibrionales</taxon>
        <taxon>Desulfovibrionaceae</taxon>
        <taxon>Desulfovibrio</taxon>
    </lineage>
</organism>
<protein>
    <submittedName>
        <fullName evidence="3">Molybdopterin synthase sulfurylase MoeB</fullName>
    </submittedName>
</protein>
<feature type="domain" description="Rhodanese" evidence="2">
    <location>
        <begin position="52"/>
        <end position="141"/>
    </location>
</feature>
<dbReference type="PANTHER" id="PTHR43031:SF1">
    <property type="entry name" value="PYRIDINE NUCLEOTIDE-DISULPHIDE OXIDOREDUCTASE"/>
    <property type="match status" value="1"/>
</dbReference>
<evidence type="ECO:0000259" key="2">
    <source>
        <dbReference type="PROSITE" id="PS50206"/>
    </source>
</evidence>
<reference evidence="3 4" key="1">
    <citation type="journal article" date="2018" name="Sci. Adv.">
        <title>Multi-heme cytochromes provide a pathway for survival in energy-limited environments.</title>
        <authorList>
            <person name="Deng X."/>
            <person name="Dohmae N."/>
            <person name="Nealson K.H."/>
            <person name="Hashimoto K."/>
            <person name="Okamoto A."/>
        </authorList>
    </citation>
    <scope>NUCLEOTIDE SEQUENCE [LARGE SCALE GENOMIC DNA]</scope>
    <source>
        <strain evidence="3 4">IS5</strain>
    </source>
</reference>
<dbReference type="Gene3D" id="3.40.250.10">
    <property type="entry name" value="Rhodanese-like domain"/>
    <property type="match status" value="1"/>
</dbReference>
<feature type="chain" id="PRO_5016462296" evidence="1">
    <location>
        <begin position="21"/>
        <end position="141"/>
    </location>
</feature>